<evidence type="ECO:0000256" key="1">
    <source>
        <dbReference type="ARBA" id="ARBA00004141"/>
    </source>
</evidence>
<feature type="compositionally biased region" description="Low complexity" evidence="5">
    <location>
        <begin position="12"/>
        <end position="25"/>
    </location>
</feature>
<comment type="caution">
    <text evidence="8">The sequence shown here is derived from an EMBL/GenBank/DDBJ whole genome shotgun (WGS) entry which is preliminary data.</text>
</comment>
<name>A0A3N0AFN8_9ACTN</name>
<protein>
    <submittedName>
        <fullName evidence="8">GtrA family protein</fullName>
    </submittedName>
</protein>
<feature type="transmembrane region" description="Helical" evidence="6">
    <location>
        <begin position="129"/>
        <end position="151"/>
    </location>
</feature>
<reference evidence="9" key="1">
    <citation type="submission" date="2018-05" db="EMBL/GenBank/DDBJ databases">
        <title>Genome Sequencing of selected type strains of the family Eggerthellaceae.</title>
        <authorList>
            <person name="Danylec N."/>
            <person name="Stoll D.A."/>
            <person name="Doetsch A."/>
            <person name="Huch M."/>
        </authorList>
    </citation>
    <scope>NUCLEOTIDE SEQUENCE [LARGE SCALE GENOMIC DNA]</scope>
    <source>
        <strain evidence="9">DSM 17537</strain>
    </source>
</reference>
<evidence type="ECO:0000256" key="4">
    <source>
        <dbReference type="ARBA" id="ARBA00023136"/>
    </source>
</evidence>
<evidence type="ECO:0000256" key="2">
    <source>
        <dbReference type="ARBA" id="ARBA00022692"/>
    </source>
</evidence>
<dbReference type="GO" id="GO:0000271">
    <property type="term" value="P:polysaccharide biosynthetic process"/>
    <property type="evidence" value="ECO:0007669"/>
    <property type="project" value="InterPro"/>
</dbReference>
<dbReference type="GO" id="GO:0016020">
    <property type="term" value="C:membrane"/>
    <property type="evidence" value="ECO:0007669"/>
    <property type="project" value="UniProtKB-SubCell"/>
</dbReference>
<feature type="domain" description="GtrA/DPMS transmembrane" evidence="7">
    <location>
        <begin position="40"/>
        <end position="152"/>
    </location>
</feature>
<evidence type="ECO:0000256" key="3">
    <source>
        <dbReference type="ARBA" id="ARBA00022989"/>
    </source>
</evidence>
<evidence type="ECO:0000256" key="6">
    <source>
        <dbReference type="SAM" id="Phobius"/>
    </source>
</evidence>
<sequence length="153" mass="16391">MAAEGEATVPNGAGAKASASQAGAGEPKRAGGFLRQAFTYYGVSIAQTFVEFGVFALMKAFGLAVGVSNGIAVACSGAFNFFMNRNVTFKASSNFWRSVALFVLLYVWNFLFGTWFIDATSAAFGWPQAAGKLVTMVMQGIWGFCLCKWVIFK</sequence>
<evidence type="ECO:0000313" key="9">
    <source>
        <dbReference type="Proteomes" id="UP000267368"/>
    </source>
</evidence>
<evidence type="ECO:0000256" key="5">
    <source>
        <dbReference type="SAM" id="MobiDB-lite"/>
    </source>
</evidence>
<dbReference type="OrthoDB" id="2082501at2"/>
<keyword evidence="4 6" id="KW-0472">Membrane</keyword>
<dbReference type="EMBL" id="QICB01000002">
    <property type="protein sequence ID" value="RNL20574.1"/>
    <property type="molecule type" value="Genomic_DNA"/>
</dbReference>
<feature type="transmembrane region" description="Helical" evidence="6">
    <location>
        <begin position="38"/>
        <end position="57"/>
    </location>
</feature>
<proteinExistence type="predicted"/>
<gene>
    <name evidence="8" type="ORF">DMP07_03010</name>
</gene>
<evidence type="ECO:0000259" key="7">
    <source>
        <dbReference type="Pfam" id="PF04138"/>
    </source>
</evidence>
<keyword evidence="3 6" id="KW-1133">Transmembrane helix</keyword>
<feature type="region of interest" description="Disordered" evidence="5">
    <location>
        <begin position="1"/>
        <end position="25"/>
    </location>
</feature>
<evidence type="ECO:0000313" key="8">
    <source>
        <dbReference type="EMBL" id="RNL20574.1"/>
    </source>
</evidence>
<comment type="subcellular location">
    <subcellularLocation>
        <location evidence="1">Membrane</location>
        <topology evidence="1">Multi-pass membrane protein</topology>
    </subcellularLocation>
</comment>
<dbReference type="InterPro" id="IPR007267">
    <property type="entry name" value="GtrA_DPMS_TM"/>
</dbReference>
<dbReference type="Pfam" id="PF04138">
    <property type="entry name" value="GtrA_DPMS_TM"/>
    <property type="match status" value="1"/>
</dbReference>
<keyword evidence="9" id="KW-1185">Reference proteome</keyword>
<feature type="transmembrane region" description="Helical" evidence="6">
    <location>
        <begin position="63"/>
        <end position="83"/>
    </location>
</feature>
<organism evidence="8 9">
    <name type="scientific">Slackia faecicanis</name>
    <dbReference type="NCBI Taxonomy" id="255723"/>
    <lineage>
        <taxon>Bacteria</taxon>
        <taxon>Bacillati</taxon>
        <taxon>Actinomycetota</taxon>
        <taxon>Coriobacteriia</taxon>
        <taxon>Eggerthellales</taxon>
        <taxon>Eggerthellaceae</taxon>
        <taxon>Slackia</taxon>
    </lineage>
</organism>
<accession>A0A3N0AFN8</accession>
<dbReference type="Proteomes" id="UP000267368">
    <property type="component" value="Unassembled WGS sequence"/>
</dbReference>
<keyword evidence="2 6" id="KW-0812">Transmembrane</keyword>
<feature type="transmembrane region" description="Helical" evidence="6">
    <location>
        <begin position="95"/>
        <end position="117"/>
    </location>
</feature>
<dbReference type="AlphaFoldDB" id="A0A3N0AFN8"/>